<dbReference type="InterPro" id="IPR020546">
    <property type="entry name" value="ATP_synth_F1_dsu/esu_N"/>
</dbReference>
<keyword evidence="13" id="KW-1003">Cell membrane</keyword>
<organism evidence="16 17">
    <name type="scientific">Stenotrophomonas panacihumi</name>
    <dbReference type="NCBI Taxonomy" id="676599"/>
    <lineage>
        <taxon>Bacteria</taxon>
        <taxon>Pseudomonadati</taxon>
        <taxon>Pseudomonadota</taxon>
        <taxon>Gammaproteobacteria</taxon>
        <taxon>Lysobacterales</taxon>
        <taxon>Lysobacteraceae</taxon>
        <taxon>Stenotrophomonas</taxon>
    </lineage>
</organism>
<evidence type="ECO:0000313" key="16">
    <source>
        <dbReference type="EMBL" id="KRG41008.1"/>
    </source>
</evidence>
<evidence type="ECO:0000256" key="7">
    <source>
        <dbReference type="ARBA" id="ARBA00023065"/>
    </source>
</evidence>
<comment type="similarity">
    <text evidence="3 13 14">Belongs to the ATPase epsilon chain family.</text>
</comment>
<evidence type="ECO:0000256" key="6">
    <source>
        <dbReference type="ARBA" id="ARBA00022448"/>
    </source>
</evidence>
<feature type="domain" description="ATP synthase F1 complex delta/epsilon subunit N-terminal" evidence="15">
    <location>
        <begin position="9"/>
        <end position="85"/>
    </location>
</feature>
<evidence type="ECO:0000259" key="15">
    <source>
        <dbReference type="Pfam" id="PF02823"/>
    </source>
</evidence>
<dbReference type="InterPro" id="IPR001469">
    <property type="entry name" value="ATP_synth_F1_dsu/esu"/>
</dbReference>
<comment type="caution">
    <text evidence="16">The sequence shown here is derived from an EMBL/GenBank/DDBJ whole genome shotgun (WGS) entry which is preliminary data.</text>
</comment>
<evidence type="ECO:0000256" key="3">
    <source>
        <dbReference type="ARBA" id="ARBA00005712"/>
    </source>
</evidence>
<dbReference type="GO" id="GO:0005524">
    <property type="term" value="F:ATP binding"/>
    <property type="evidence" value="ECO:0007669"/>
    <property type="project" value="UniProtKB-UniRule"/>
</dbReference>
<dbReference type="EMBL" id="LLXU01000092">
    <property type="protein sequence ID" value="KRG41008.1"/>
    <property type="molecule type" value="Genomic_DNA"/>
</dbReference>
<dbReference type="GO" id="GO:0045259">
    <property type="term" value="C:proton-transporting ATP synthase complex"/>
    <property type="evidence" value="ECO:0007669"/>
    <property type="project" value="UniProtKB-KW"/>
</dbReference>
<dbReference type="AlphaFoldDB" id="A0A0R0A7C3"/>
<evidence type="ECO:0000256" key="11">
    <source>
        <dbReference type="ARBA" id="ARBA00030215"/>
    </source>
</evidence>
<evidence type="ECO:0000256" key="13">
    <source>
        <dbReference type="HAMAP-Rule" id="MF_00530"/>
    </source>
</evidence>
<name>A0A0R0A7C3_9GAMM</name>
<dbReference type="GO" id="GO:0005886">
    <property type="term" value="C:plasma membrane"/>
    <property type="evidence" value="ECO:0007669"/>
    <property type="project" value="UniProtKB-SubCell"/>
</dbReference>
<dbReference type="RefSeq" id="WP_057647431.1">
    <property type="nucleotide sequence ID" value="NZ_LLXU01000092.1"/>
</dbReference>
<gene>
    <name evidence="13" type="primary">atpC</name>
    <name evidence="16" type="ORF">ARC20_12290</name>
</gene>
<keyword evidence="13" id="KW-0375">Hydrogen ion transport</keyword>
<keyword evidence="10 13" id="KW-0066">ATP synthesis</keyword>
<keyword evidence="17" id="KW-1185">Reference proteome</keyword>
<evidence type="ECO:0000256" key="1">
    <source>
        <dbReference type="ARBA" id="ARBA00003543"/>
    </source>
</evidence>
<dbReference type="Pfam" id="PF02823">
    <property type="entry name" value="ATP-synt_DE_N"/>
    <property type="match status" value="1"/>
</dbReference>
<proteinExistence type="inferred from homology"/>
<evidence type="ECO:0000256" key="9">
    <source>
        <dbReference type="ARBA" id="ARBA00023196"/>
    </source>
</evidence>
<keyword evidence="9 13" id="KW-0139">CF(1)</keyword>
<keyword evidence="8 13" id="KW-0472">Membrane</keyword>
<evidence type="ECO:0000256" key="4">
    <source>
        <dbReference type="ARBA" id="ARBA00011648"/>
    </source>
</evidence>
<keyword evidence="7 13" id="KW-0406">Ion transport</keyword>
<dbReference type="SUPFAM" id="SSF51344">
    <property type="entry name" value="Epsilon subunit of F1F0-ATP synthase N-terminal domain"/>
    <property type="match status" value="1"/>
</dbReference>
<evidence type="ECO:0000256" key="12">
    <source>
        <dbReference type="ARBA" id="ARBA00031795"/>
    </source>
</evidence>
<dbReference type="NCBIfam" id="TIGR01216">
    <property type="entry name" value="ATP_synt_epsi"/>
    <property type="match status" value="1"/>
</dbReference>
<dbReference type="PANTHER" id="PTHR13822">
    <property type="entry name" value="ATP SYNTHASE DELTA/EPSILON CHAIN"/>
    <property type="match status" value="1"/>
</dbReference>
<comment type="subunit">
    <text evidence="4 13 14">F-type ATPases have 2 components, CF(1) - the catalytic core - and CF(0) - the membrane proton channel. CF(1) has five subunits: alpha(3), beta(3), gamma(1), delta(1), epsilon(1). CF(0) has three main subunits: a, b and c.</text>
</comment>
<dbReference type="GO" id="GO:0046933">
    <property type="term" value="F:proton-transporting ATP synthase activity, rotational mechanism"/>
    <property type="evidence" value="ECO:0007669"/>
    <property type="project" value="UniProtKB-UniRule"/>
</dbReference>
<dbReference type="PANTHER" id="PTHR13822:SF10">
    <property type="entry name" value="ATP SYNTHASE EPSILON CHAIN, CHLOROPLASTIC"/>
    <property type="match status" value="1"/>
</dbReference>
<dbReference type="InterPro" id="IPR036771">
    <property type="entry name" value="ATPsynth_dsu/esu_N"/>
</dbReference>
<sequence>MNAPTPLVLEVVSLAGPIWSGEIREVDLPGSAGRFGVLARHTPLLTTLREGMLRVAPLQGEPMEIYVSGGFVEVQPDKVTVLADLAVRDADWEHAQAEAARERAASGMAQAFTDEDYMAMHVELIHRYSLQLRGRPPR</sequence>
<comment type="subcellular location">
    <subcellularLocation>
        <location evidence="13">Cell membrane</location>
        <topology evidence="13">Peripheral membrane protein</topology>
    </subcellularLocation>
    <subcellularLocation>
        <location evidence="2">Endomembrane system</location>
        <topology evidence="2">Peripheral membrane protein</topology>
    </subcellularLocation>
</comment>
<reference evidence="16 17" key="1">
    <citation type="submission" date="2015-10" db="EMBL/GenBank/DDBJ databases">
        <title>Genome sequencing and analysis of members of genus Stenotrophomonas.</title>
        <authorList>
            <person name="Patil P.P."/>
            <person name="Midha S."/>
            <person name="Patil P.B."/>
        </authorList>
    </citation>
    <scope>NUCLEOTIDE SEQUENCE [LARGE SCALE GENOMIC DNA]</scope>
    <source>
        <strain evidence="16 17">JCM 16536</strain>
    </source>
</reference>
<evidence type="ECO:0000256" key="5">
    <source>
        <dbReference type="ARBA" id="ARBA00014480"/>
    </source>
</evidence>
<evidence type="ECO:0000256" key="10">
    <source>
        <dbReference type="ARBA" id="ARBA00023310"/>
    </source>
</evidence>
<dbReference type="STRING" id="676599.ARC20_12290"/>
<evidence type="ECO:0000256" key="8">
    <source>
        <dbReference type="ARBA" id="ARBA00023136"/>
    </source>
</evidence>
<accession>A0A0R0A7C3</accession>
<dbReference type="GO" id="GO:0012505">
    <property type="term" value="C:endomembrane system"/>
    <property type="evidence" value="ECO:0007669"/>
    <property type="project" value="UniProtKB-SubCell"/>
</dbReference>
<dbReference type="CDD" id="cd12152">
    <property type="entry name" value="F1-ATPase_delta"/>
    <property type="match status" value="1"/>
</dbReference>
<dbReference type="Gene3D" id="2.60.15.10">
    <property type="entry name" value="F0F1 ATP synthase delta/epsilon subunit, N-terminal"/>
    <property type="match status" value="1"/>
</dbReference>
<protein>
    <recommendedName>
        <fullName evidence="5 13">ATP synthase epsilon chain</fullName>
    </recommendedName>
    <alternativeName>
        <fullName evidence="12 13">ATP synthase F1 sector epsilon subunit</fullName>
    </alternativeName>
    <alternativeName>
        <fullName evidence="11 13">F-ATPase epsilon subunit</fullName>
    </alternativeName>
</protein>
<dbReference type="Proteomes" id="UP000051802">
    <property type="component" value="Unassembled WGS sequence"/>
</dbReference>
<dbReference type="OrthoDB" id="9791445at2"/>
<evidence type="ECO:0000256" key="14">
    <source>
        <dbReference type="RuleBase" id="RU003656"/>
    </source>
</evidence>
<evidence type="ECO:0000313" key="17">
    <source>
        <dbReference type="Proteomes" id="UP000051802"/>
    </source>
</evidence>
<keyword evidence="6 13" id="KW-0813">Transport</keyword>
<evidence type="ECO:0000256" key="2">
    <source>
        <dbReference type="ARBA" id="ARBA00004184"/>
    </source>
</evidence>
<dbReference type="HAMAP" id="MF_00530">
    <property type="entry name" value="ATP_synth_epsil_bac"/>
    <property type="match status" value="1"/>
</dbReference>
<comment type="function">
    <text evidence="1 13">Produces ATP from ADP in the presence of a proton gradient across the membrane.</text>
</comment>